<dbReference type="Pfam" id="PF08544">
    <property type="entry name" value="GHMP_kinases_C"/>
    <property type="match status" value="1"/>
</dbReference>
<dbReference type="PANTHER" id="PTHR32463:SF0">
    <property type="entry name" value="L-FUCOSE KINASE"/>
    <property type="match status" value="1"/>
</dbReference>
<keyword evidence="2" id="KW-0547">Nucleotide-binding</keyword>
<dbReference type="GO" id="GO:0005524">
    <property type="term" value="F:ATP binding"/>
    <property type="evidence" value="ECO:0007669"/>
    <property type="project" value="UniProtKB-KW"/>
</dbReference>
<dbReference type="PROSITE" id="PS00627">
    <property type="entry name" value="GHMP_KINASES_ATP"/>
    <property type="match status" value="1"/>
</dbReference>
<comment type="similarity">
    <text evidence="5">Belongs to the GHMP kinase family.</text>
</comment>
<evidence type="ECO:0000259" key="7">
    <source>
        <dbReference type="Pfam" id="PF08544"/>
    </source>
</evidence>
<evidence type="ECO:0000256" key="1">
    <source>
        <dbReference type="ARBA" id="ARBA00022679"/>
    </source>
</evidence>
<dbReference type="Proteomes" id="UP000593765">
    <property type="component" value="Chromosome"/>
</dbReference>
<dbReference type="SUPFAM" id="SSF55060">
    <property type="entry name" value="GHMP Kinase, C-terminal domain"/>
    <property type="match status" value="1"/>
</dbReference>
<evidence type="ECO:0000256" key="4">
    <source>
        <dbReference type="ARBA" id="ARBA00022840"/>
    </source>
</evidence>
<evidence type="ECO:0000313" key="8">
    <source>
        <dbReference type="EMBL" id="QOV91733.1"/>
    </source>
</evidence>
<sequence length="329" mass="36395">MIITRSPLRISLGGGGTDLPSYYRKHSGFLIAAAIDKYVYITLHQTFQKGLIIKYSKLEHANSVEEIQHPIIREALKLVGVGGDGEPHIELTSMADIPAGTGLGSSGSFTTALLKALHSYKKNIVPPQALAEQACHIEIEKLGEPIGKQDQYIAAYGGLTCFQFLPNGHVEATPLKVDNETLYNLEDNLLLFFTGYSRSASHILKDQDQKSRVSDKDMIDNLHFVKELGYQSQEALEIGDLHKFGDLMNVHWEHKKKRSGGMSNPDIDRWYTLAMENGAVGGKVIGAGGGGFLMFYADDKTKLRHALTQAGLREVRFRFDFEGTRTVIS</sequence>
<dbReference type="PIRSF" id="PIRSF036406">
    <property type="entry name" value="Hept_kin"/>
    <property type="match status" value="1"/>
</dbReference>
<feature type="domain" description="GHMP kinase N-terminal" evidence="6">
    <location>
        <begin position="82"/>
        <end position="158"/>
    </location>
</feature>
<name>A0A7M2X1Z7_9BACT</name>
<dbReference type="GO" id="GO:0042352">
    <property type="term" value="P:GDP-L-fucose salvage"/>
    <property type="evidence" value="ECO:0007669"/>
    <property type="project" value="TreeGrafter"/>
</dbReference>
<dbReference type="GO" id="GO:0050201">
    <property type="term" value="F:fucokinase activity"/>
    <property type="evidence" value="ECO:0007669"/>
    <property type="project" value="TreeGrafter"/>
</dbReference>
<feature type="domain" description="GHMP kinase C-terminal" evidence="7">
    <location>
        <begin position="234"/>
        <end position="308"/>
    </location>
</feature>
<evidence type="ECO:0000256" key="3">
    <source>
        <dbReference type="ARBA" id="ARBA00022777"/>
    </source>
</evidence>
<gene>
    <name evidence="8" type="ORF">IPV69_10385</name>
</gene>
<dbReference type="EMBL" id="CP063458">
    <property type="protein sequence ID" value="QOV91733.1"/>
    <property type="molecule type" value="Genomic_DNA"/>
</dbReference>
<dbReference type="AlphaFoldDB" id="A0A7M2X1Z7"/>
<dbReference type="SUPFAM" id="SSF54211">
    <property type="entry name" value="Ribosomal protein S5 domain 2-like"/>
    <property type="match status" value="1"/>
</dbReference>
<evidence type="ECO:0000256" key="2">
    <source>
        <dbReference type="ARBA" id="ARBA00022741"/>
    </source>
</evidence>
<dbReference type="RefSeq" id="WP_206295045.1">
    <property type="nucleotide sequence ID" value="NZ_CP063458.1"/>
</dbReference>
<dbReference type="KEGG" id="hbs:IPV69_10385"/>
<protein>
    <submittedName>
        <fullName evidence="8">Galactokinase</fullName>
    </submittedName>
</protein>
<dbReference type="PRINTS" id="PR00960">
    <property type="entry name" value="LMBPPROTEIN"/>
</dbReference>
<evidence type="ECO:0000259" key="6">
    <source>
        <dbReference type="Pfam" id="PF00288"/>
    </source>
</evidence>
<dbReference type="InterPro" id="IPR052203">
    <property type="entry name" value="GHMP_Kinase-Related"/>
</dbReference>
<dbReference type="Pfam" id="PF00288">
    <property type="entry name" value="GHMP_kinases_N"/>
    <property type="match status" value="1"/>
</dbReference>
<evidence type="ECO:0000313" key="9">
    <source>
        <dbReference type="Proteomes" id="UP000593765"/>
    </source>
</evidence>
<dbReference type="InterPro" id="IPR013750">
    <property type="entry name" value="GHMP_kinase_C_dom"/>
</dbReference>
<dbReference type="InterPro" id="IPR006204">
    <property type="entry name" value="GHMP_kinase_N_dom"/>
</dbReference>
<dbReference type="InterPro" id="IPR006203">
    <property type="entry name" value="GHMP_knse_ATP-bd_CS"/>
</dbReference>
<dbReference type="InterPro" id="IPR036554">
    <property type="entry name" value="GHMP_kinase_C_sf"/>
</dbReference>
<dbReference type="PANTHER" id="PTHR32463">
    <property type="entry name" value="L-FUCOSE KINASE"/>
    <property type="match status" value="1"/>
</dbReference>
<dbReference type="InterPro" id="IPR014606">
    <property type="entry name" value="Heptose_7-P_kinase"/>
</dbReference>
<dbReference type="InterPro" id="IPR020568">
    <property type="entry name" value="Ribosomal_Su5_D2-typ_SF"/>
</dbReference>
<keyword evidence="9" id="KW-1185">Reference proteome</keyword>
<keyword evidence="4" id="KW-0067">ATP-binding</keyword>
<accession>A0A7M2X1Z7</accession>
<dbReference type="InterPro" id="IPR001174">
    <property type="entry name" value="HddA/FKP"/>
</dbReference>
<proteinExistence type="inferred from homology"/>
<evidence type="ECO:0000256" key="5">
    <source>
        <dbReference type="ARBA" id="ARBA00038121"/>
    </source>
</evidence>
<keyword evidence="1" id="KW-0808">Transferase</keyword>
<reference evidence="8 9" key="1">
    <citation type="submission" date="2020-10" db="EMBL/GenBank/DDBJ databases">
        <title>Wide distribution of Phycisphaera-like planctomycetes from WD2101 soil group in peatlands and genome analysis of the first cultivated representative.</title>
        <authorList>
            <person name="Dedysh S.N."/>
            <person name="Beletsky A.V."/>
            <person name="Ivanova A."/>
            <person name="Kulichevskaya I.S."/>
            <person name="Suzina N.E."/>
            <person name="Philippov D.A."/>
            <person name="Rakitin A.L."/>
            <person name="Mardanov A.V."/>
            <person name="Ravin N.V."/>
        </authorList>
    </citation>
    <scope>NUCLEOTIDE SEQUENCE [LARGE SCALE GENOMIC DNA]</scope>
    <source>
        <strain evidence="8 9">M1803</strain>
    </source>
</reference>
<organism evidence="8 9">
    <name type="scientific">Humisphaera borealis</name>
    <dbReference type="NCBI Taxonomy" id="2807512"/>
    <lineage>
        <taxon>Bacteria</taxon>
        <taxon>Pseudomonadati</taxon>
        <taxon>Planctomycetota</taxon>
        <taxon>Phycisphaerae</taxon>
        <taxon>Tepidisphaerales</taxon>
        <taxon>Tepidisphaeraceae</taxon>
        <taxon>Humisphaera</taxon>
    </lineage>
</organism>
<keyword evidence="3" id="KW-0418">Kinase</keyword>
<dbReference type="Gene3D" id="3.30.230.120">
    <property type="match status" value="1"/>
</dbReference>